<dbReference type="Gene3D" id="1.10.238.270">
    <property type="match status" value="1"/>
</dbReference>
<dbReference type="EMBL" id="HBUE01105302">
    <property type="protein sequence ID" value="CAG6486823.1"/>
    <property type="molecule type" value="Transcribed_RNA"/>
</dbReference>
<dbReference type="PANTHER" id="PTHR21066">
    <property type="entry name" value="ODORANT-BINDING PROTEIN 59A-RELATED"/>
    <property type="match status" value="1"/>
</dbReference>
<sequence>MLRNVIAVFIFILSVTICLTTNPCSEGPQVEMNPLECCALPDLVEPSIMMNCFSKWGEQTKRQSKMDGIPRGCCVAECATNATKLVKNGKINRKETQKIFLASSKNNPQWQSIVKGTLDECFAEADANKEEIEAGAKLKPSYKGEKICHPISGHIIRCMRMKMFNKCPENVFQENNQDCMKLRQYHAKCPLN</sequence>
<feature type="signal peptide" evidence="6">
    <location>
        <begin position="1"/>
        <end position="20"/>
    </location>
</feature>
<accession>A0A8D8FXY2</accession>
<feature type="chain" id="PRO_5034601206" evidence="6">
    <location>
        <begin position="21"/>
        <end position="192"/>
    </location>
</feature>
<protein>
    <submittedName>
        <fullName evidence="8">General odorant-binding protein 67</fullName>
    </submittedName>
</protein>
<evidence type="ECO:0000256" key="2">
    <source>
        <dbReference type="ARBA" id="ARBA00008098"/>
    </source>
</evidence>
<feature type="domain" description="OBP47-like" evidence="7">
    <location>
        <begin position="41"/>
        <end position="185"/>
    </location>
</feature>
<evidence type="ECO:0000259" key="7">
    <source>
        <dbReference type="Pfam" id="PF22651"/>
    </source>
</evidence>
<dbReference type="GO" id="GO:0005576">
    <property type="term" value="C:extracellular region"/>
    <property type="evidence" value="ECO:0007669"/>
    <property type="project" value="UniProtKB-SubCell"/>
</dbReference>
<evidence type="ECO:0000256" key="3">
    <source>
        <dbReference type="ARBA" id="ARBA00022448"/>
    </source>
</evidence>
<keyword evidence="3" id="KW-0813">Transport</keyword>
<proteinExistence type="inferred from homology"/>
<keyword evidence="4" id="KW-0964">Secreted</keyword>
<dbReference type="AlphaFoldDB" id="A0A8D8FXY2"/>
<evidence type="ECO:0000256" key="4">
    <source>
        <dbReference type="ARBA" id="ARBA00022525"/>
    </source>
</evidence>
<dbReference type="InterPro" id="IPR054577">
    <property type="entry name" value="OBP47-like_dom"/>
</dbReference>
<dbReference type="PANTHER" id="PTHR21066:SF3">
    <property type="entry name" value="IP02236P"/>
    <property type="match status" value="1"/>
</dbReference>
<name>A0A8D8FXY2_CULPI</name>
<keyword evidence="6" id="KW-0732">Signal</keyword>
<comment type="subcellular location">
    <subcellularLocation>
        <location evidence="1">Secreted</location>
    </subcellularLocation>
</comment>
<evidence type="ECO:0000256" key="6">
    <source>
        <dbReference type="SAM" id="SignalP"/>
    </source>
</evidence>
<dbReference type="Pfam" id="PF22651">
    <property type="entry name" value="OBP47_like"/>
    <property type="match status" value="1"/>
</dbReference>
<dbReference type="InterPro" id="IPR052295">
    <property type="entry name" value="Odorant-binding_protein"/>
</dbReference>
<keyword evidence="5" id="KW-1015">Disulfide bond</keyword>
<comment type="similarity">
    <text evidence="2">Belongs to the PBP/GOBP family.</text>
</comment>
<organism evidence="8">
    <name type="scientific">Culex pipiens</name>
    <name type="common">House mosquito</name>
    <dbReference type="NCBI Taxonomy" id="7175"/>
    <lineage>
        <taxon>Eukaryota</taxon>
        <taxon>Metazoa</taxon>
        <taxon>Ecdysozoa</taxon>
        <taxon>Arthropoda</taxon>
        <taxon>Hexapoda</taxon>
        <taxon>Insecta</taxon>
        <taxon>Pterygota</taxon>
        <taxon>Neoptera</taxon>
        <taxon>Endopterygota</taxon>
        <taxon>Diptera</taxon>
        <taxon>Nematocera</taxon>
        <taxon>Culicoidea</taxon>
        <taxon>Culicidae</taxon>
        <taxon>Culicinae</taxon>
        <taxon>Culicini</taxon>
        <taxon>Culex</taxon>
        <taxon>Culex</taxon>
    </lineage>
</organism>
<evidence type="ECO:0000313" key="8">
    <source>
        <dbReference type="EMBL" id="CAG6486823.1"/>
    </source>
</evidence>
<reference evidence="8" key="1">
    <citation type="submission" date="2021-05" db="EMBL/GenBank/DDBJ databases">
        <authorList>
            <person name="Alioto T."/>
            <person name="Alioto T."/>
            <person name="Gomez Garrido J."/>
        </authorList>
    </citation>
    <scope>NUCLEOTIDE SEQUENCE</scope>
</reference>
<evidence type="ECO:0000256" key="5">
    <source>
        <dbReference type="ARBA" id="ARBA00023157"/>
    </source>
</evidence>
<evidence type="ECO:0000256" key="1">
    <source>
        <dbReference type="ARBA" id="ARBA00004613"/>
    </source>
</evidence>